<dbReference type="EMBL" id="JAQQAF010000001">
    <property type="protein sequence ID" value="KAJ8511253.1"/>
    <property type="molecule type" value="Genomic_DNA"/>
</dbReference>
<gene>
    <name evidence="2" type="ORF">OPV22_001687</name>
</gene>
<comment type="caution">
    <text evidence="2">The sequence shown here is derived from an EMBL/GenBank/DDBJ whole genome shotgun (WGS) entry which is preliminary data.</text>
</comment>
<proteinExistence type="predicted"/>
<feature type="compositionally biased region" description="Basic residues" evidence="1">
    <location>
        <begin position="35"/>
        <end position="45"/>
    </location>
</feature>
<protein>
    <submittedName>
        <fullName evidence="2">Uncharacterized protein</fullName>
    </submittedName>
</protein>
<evidence type="ECO:0000256" key="1">
    <source>
        <dbReference type="SAM" id="MobiDB-lite"/>
    </source>
</evidence>
<feature type="region of interest" description="Disordered" evidence="1">
    <location>
        <begin position="35"/>
        <end position="90"/>
    </location>
</feature>
<evidence type="ECO:0000313" key="2">
    <source>
        <dbReference type="EMBL" id="KAJ8511253.1"/>
    </source>
</evidence>
<accession>A0AAV8RV29</accession>
<reference evidence="2 3" key="1">
    <citation type="submission" date="2022-12" db="EMBL/GenBank/DDBJ databases">
        <title>Chromosome-scale assembly of the Ensete ventricosum genome.</title>
        <authorList>
            <person name="Dussert Y."/>
            <person name="Stocks J."/>
            <person name="Wendawek A."/>
            <person name="Woldeyes F."/>
            <person name="Nichols R.A."/>
            <person name="Borrell J.S."/>
        </authorList>
    </citation>
    <scope>NUCLEOTIDE SEQUENCE [LARGE SCALE GENOMIC DNA]</scope>
    <source>
        <strain evidence="3">cv. Maze</strain>
        <tissue evidence="2">Seeds</tissue>
    </source>
</reference>
<name>A0AAV8RV29_ENSVE</name>
<dbReference type="Proteomes" id="UP001222027">
    <property type="component" value="Unassembled WGS sequence"/>
</dbReference>
<dbReference type="AlphaFoldDB" id="A0AAV8RV29"/>
<evidence type="ECO:0000313" key="3">
    <source>
        <dbReference type="Proteomes" id="UP001222027"/>
    </source>
</evidence>
<sequence length="90" mass="10140">MFPMLVYYEVKGLKARKGAFECPDHVAIIVDPQRWRRKRSKRRRPTNWCRLEARGGQPDHNPGGDQRSSHGSGGIDVDASPPVNANVKLC</sequence>
<keyword evidence="3" id="KW-1185">Reference proteome</keyword>
<organism evidence="2 3">
    <name type="scientific">Ensete ventricosum</name>
    <name type="common">Abyssinian banana</name>
    <name type="synonym">Musa ensete</name>
    <dbReference type="NCBI Taxonomy" id="4639"/>
    <lineage>
        <taxon>Eukaryota</taxon>
        <taxon>Viridiplantae</taxon>
        <taxon>Streptophyta</taxon>
        <taxon>Embryophyta</taxon>
        <taxon>Tracheophyta</taxon>
        <taxon>Spermatophyta</taxon>
        <taxon>Magnoliopsida</taxon>
        <taxon>Liliopsida</taxon>
        <taxon>Zingiberales</taxon>
        <taxon>Musaceae</taxon>
        <taxon>Ensete</taxon>
    </lineage>
</organism>